<organism evidence="2 3">
    <name type="scientific">Ridgeia piscesae</name>
    <name type="common">Tubeworm</name>
    <dbReference type="NCBI Taxonomy" id="27915"/>
    <lineage>
        <taxon>Eukaryota</taxon>
        <taxon>Metazoa</taxon>
        <taxon>Spiralia</taxon>
        <taxon>Lophotrochozoa</taxon>
        <taxon>Annelida</taxon>
        <taxon>Polychaeta</taxon>
        <taxon>Sedentaria</taxon>
        <taxon>Canalipalpata</taxon>
        <taxon>Sabellida</taxon>
        <taxon>Siboglinidae</taxon>
        <taxon>Ridgeia</taxon>
    </lineage>
</organism>
<sequence>MFFACFIIHLLKRLMLISSRHFYSFHKKSYLCNLQHFPMFNVTFSYEKLTMQIYTKTRVTITHLQMADVCETQFVTTPQATLLPQQVFSLNILLIIACIITDKLLQMLTNVSHT</sequence>
<keyword evidence="3" id="KW-1185">Reference proteome</keyword>
<name>A0AAD9L598_RIDPI</name>
<evidence type="ECO:0000256" key="1">
    <source>
        <dbReference type="SAM" id="SignalP"/>
    </source>
</evidence>
<protein>
    <submittedName>
        <fullName evidence="2">Uncharacterized protein</fullName>
    </submittedName>
</protein>
<feature type="signal peptide" evidence="1">
    <location>
        <begin position="1"/>
        <end position="19"/>
    </location>
</feature>
<evidence type="ECO:0000313" key="2">
    <source>
        <dbReference type="EMBL" id="KAK2183155.1"/>
    </source>
</evidence>
<comment type="caution">
    <text evidence="2">The sequence shown here is derived from an EMBL/GenBank/DDBJ whole genome shotgun (WGS) entry which is preliminary data.</text>
</comment>
<feature type="chain" id="PRO_5042127371" evidence="1">
    <location>
        <begin position="20"/>
        <end position="114"/>
    </location>
</feature>
<evidence type="ECO:0000313" key="3">
    <source>
        <dbReference type="Proteomes" id="UP001209878"/>
    </source>
</evidence>
<keyword evidence="1" id="KW-0732">Signal</keyword>
<accession>A0AAD9L598</accession>
<dbReference type="EMBL" id="JAODUO010000321">
    <property type="protein sequence ID" value="KAK2183155.1"/>
    <property type="molecule type" value="Genomic_DNA"/>
</dbReference>
<reference evidence="2" key="1">
    <citation type="journal article" date="2023" name="Mol. Biol. Evol.">
        <title>Third-Generation Sequencing Reveals the Adaptive Role of the Epigenome in Three Deep-Sea Polychaetes.</title>
        <authorList>
            <person name="Perez M."/>
            <person name="Aroh O."/>
            <person name="Sun Y."/>
            <person name="Lan Y."/>
            <person name="Juniper S.K."/>
            <person name="Young C.R."/>
            <person name="Angers B."/>
            <person name="Qian P.Y."/>
        </authorList>
    </citation>
    <scope>NUCLEOTIDE SEQUENCE</scope>
    <source>
        <strain evidence="2">R07B-5</strain>
    </source>
</reference>
<gene>
    <name evidence="2" type="ORF">NP493_322g01018</name>
</gene>
<dbReference type="AlphaFoldDB" id="A0AAD9L598"/>
<dbReference type="Proteomes" id="UP001209878">
    <property type="component" value="Unassembled WGS sequence"/>
</dbReference>
<proteinExistence type="predicted"/>